<reference evidence="3 4" key="1">
    <citation type="submission" date="2024-09" db="EMBL/GenBank/DDBJ databases">
        <title>The Natural Products Discovery Center: Release of the First 8490 Sequenced Strains for Exploring Actinobacteria Biosynthetic Diversity.</title>
        <authorList>
            <person name="Kalkreuter E."/>
            <person name="Kautsar S.A."/>
            <person name="Yang D."/>
            <person name="Bader C.D."/>
            <person name="Teijaro C.N."/>
            <person name="Fluegel L."/>
            <person name="Davis C.M."/>
            <person name="Simpson J.R."/>
            <person name="Lauterbach L."/>
            <person name="Steele A.D."/>
            <person name="Gui C."/>
            <person name="Meng S."/>
            <person name="Li G."/>
            <person name="Viehrig K."/>
            <person name="Ye F."/>
            <person name="Su P."/>
            <person name="Kiefer A.F."/>
            <person name="Nichols A."/>
            <person name="Cepeda A.J."/>
            <person name="Yan W."/>
            <person name="Fan B."/>
            <person name="Jiang Y."/>
            <person name="Adhikari A."/>
            <person name="Zheng C.-J."/>
            <person name="Schuster L."/>
            <person name="Cowan T.M."/>
            <person name="Smanski M.J."/>
            <person name="Chevrette M.G."/>
            <person name="De Carvalho L.P.S."/>
            <person name="Shen B."/>
        </authorList>
    </citation>
    <scope>NUCLEOTIDE SEQUENCE [LARGE SCALE GENOMIC DNA]</scope>
    <source>
        <strain evidence="3 4">NPDC057399</strain>
    </source>
</reference>
<evidence type="ECO:0000256" key="1">
    <source>
        <dbReference type="SAM" id="MobiDB-lite"/>
    </source>
</evidence>
<dbReference type="Proteomes" id="UP001600650">
    <property type="component" value="Unassembled WGS sequence"/>
</dbReference>
<feature type="region of interest" description="Disordered" evidence="1">
    <location>
        <begin position="1"/>
        <end position="20"/>
    </location>
</feature>
<protein>
    <recommendedName>
        <fullName evidence="5">DUF202 domain-containing protein</fullName>
    </recommendedName>
</protein>
<comment type="caution">
    <text evidence="3">The sequence shown here is derived from an EMBL/GenBank/DDBJ whole genome shotgun (WGS) entry which is preliminary data.</text>
</comment>
<feature type="transmembrane region" description="Helical" evidence="2">
    <location>
        <begin position="146"/>
        <end position="167"/>
    </location>
</feature>
<feature type="transmembrane region" description="Helical" evidence="2">
    <location>
        <begin position="52"/>
        <end position="72"/>
    </location>
</feature>
<evidence type="ECO:0000256" key="2">
    <source>
        <dbReference type="SAM" id="Phobius"/>
    </source>
</evidence>
<feature type="transmembrane region" description="Helical" evidence="2">
    <location>
        <begin position="84"/>
        <end position="112"/>
    </location>
</feature>
<dbReference type="RefSeq" id="WP_189897743.1">
    <property type="nucleotide sequence ID" value="NZ_JBHVBU010000046.1"/>
</dbReference>
<evidence type="ECO:0000313" key="4">
    <source>
        <dbReference type="Proteomes" id="UP001600650"/>
    </source>
</evidence>
<proteinExistence type="predicted"/>
<keyword evidence="4" id="KW-1185">Reference proteome</keyword>
<gene>
    <name evidence="3" type="ORF">ACFU0X_18100</name>
</gene>
<sequence>MGETEQARPDTGTTDTETTDTAALRNDLALERYRYVLQQIQTVNENAHRFLAIYQTLATALVATALALFVGYRKWELAADTARGGVIGLLSLTTVVAVFTGILIVVGALAWLDYRHEECDITDELVGPGFRKRPRPGNFLRWYETYVVLFILVSVITMWVLAGLFLLPAMR</sequence>
<keyword evidence="2" id="KW-1133">Transmembrane helix</keyword>
<keyword evidence="2" id="KW-0472">Membrane</keyword>
<evidence type="ECO:0000313" key="3">
    <source>
        <dbReference type="EMBL" id="MFE7964923.1"/>
    </source>
</evidence>
<accession>A0ABW6JHS4</accession>
<feature type="compositionally biased region" description="Low complexity" evidence="1">
    <location>
        <begin position="10"/>
        <end position="20"/>
    </location>
</feature>
<evidence type="ECO:0008006" key="5">
    <source>
        <dbReference type="Google" id="ProtNLM"/>
    </source>
</evidence>
<organism evidence="3 4">
    <name type="scientific">Streptomyces cellulosae</name>
    <dbReference type="NCBI Taxonomy" id="1968"/>
    <lineage>
        <taxon>Bacteria</taxon>
        <taxon>Bacillati</taxon>
        <taxon>Actinomycetota</taxon>
        <taxon>Actinomycetes</taxon>
        <taxon>Kitasatosporales</taxon>
        <taxon>Streptomycetaceae</taxon>
        <taxon>Streptomyces</taxon>
    </lineage>
</organism>
<dbReference type="EMBL" id="JBHVBU010000046">
    <property type="protein sequence ID" value="MFE7964923.1"/>
    <property type="molecule type" value="Genomic_DNA"/>
</dbReference>
<keyword evidence="2" id="KW-0812">Transmembrane</keyword>
<name>A0ABW6JHS4_STRCE</name>